<dbReference type="SUPFAM" id="SSF57424">
    <property type="entry name" value="LDL receptor-like module"/>
    <property type="match status" value="1"/>
</dbReference>
<dbReference type="SUPFAM" id="SSF141480">
    <property type="entry name" value="Extracellular hemoglobin linker subunit, receptor domain"/>
    <property type="match status" value="1"/>
</dbReference>
<dbReference type="Proteomes" id="UP001208570">
    <property type="component" value="Unassembled WGS sequence"/>
</dbReference>
<accession>A0AAD9KCU3</accession>
<comment type="caution">
    <text evidence="6">The sequence shown here is derived from an EMBL/GenBank/DDBJ whole genome shotgun (WGS) entry which is preliminary data.</text>
</comment>
<keyword evidence="1 2" id="KW-1015">Disulfide bond</keyword>
<dbReference type="InterPro" id="IPR036153">
    <property type="entry name" value="Eryth_link_C_sf"/>
</dbReference>
<dbReference type="InterPro" id="IPR031639">
    <property type="entry name" value="Eryth_link_C"/>
</dbReference>
<dbReference type="CDD" id="cd00112">
    <property type="entry name" value="LDLa"/>
    <property type="match status" value="1"/>
</dbReference>
<dbReference type="InterPro" id="IPR036055">
    <property type="entry name" value="LDL_receptor-like_sf"/>
</dbReference>
<evidence type="ECO:0000313" key="6">
    <source>
        <dbReference type="EMBL" id="KAK2168133.1"/>
    </source>
</evidence>
<keyword evidence="4" id="KW-1133">Transmembrane helix</keyword>
<evidence type="ECO:0000256" key="4">
    <source>
        <dbReference type="SAM" id="Phobius"/>
    </source>
</evidence>
<dbReference type="InterPro" id="IPR002172">
    <property type="entry name" value="LDrepeatLR_classA_rpt"/>
</dbReference>
<keyword evidence="4" id="KW-0812">Transmembrane</keyword>
<evidence type="ECO:0000256" key="1">
    <source>
        <dbReference type="ARBA" id="ARBA00023157"/>
    </source>
</evidence>
<feature type="domain" description="Annelid erythrocruorin linker subunit C-terminal" evidence="5">
    <location>
        <begin position="187"/>
        <end position="298"/>
    </location>
</feature>
<dbReference type="PROSITE" id="PS01209">
    <property type="entry name" value="LDLRA_1"/>
    <property type="match status" value="1"/>
</dbReference>
<keyword evidence="7" id="KW-1185">Reference proteome</keyword>
<evidence type="ECO:0000256" key="2">
    <source>
        <dbReference type="PROSITE-ProRule" id="PRU00124"/>
    </source>
</evidence>
<reference evidence="6" key="1">
    <citation type="journal article" date="2023" name="Mol. Biol. Evol.">
        <title>Third-Generation Sequencing Reveals the Adaptive Role of the Epigenome in Three Deep-Sea Polychaetes.</title>
        <authorList>
            <person name="Perez M."/>
            <person name="Aroh O."/>
            <person name="Sun Y."/>
            <person name="Lan Y."/>
            <person name="Juniper S.K."/>
            <person name="Young C.R."/>
            <person name="Angers B."/>
            <person name="Qian P.Y."/>
        </authorList>
    </citation>
    <scope>NUCLEOTIDE SEQUENCE</scope>
    <source>
        <strain evidence="6">P08H-3</strain>
    </source>
</reference>
<dbReference type="AlphaFoldDB" id="A0AAD9KCU3"/>
<dbReference type="SMART" id="SM00192">
    <property type="entry name" value="LDLa"/>
    <property type="match status" value="1"/>
</dbReference>
<dbReference type="Pfam" id="PF00057">
    <property type="entry name" value="Ldl_recept_a"/>
    <property type="match status" value="1"/>
</dbReference>
<evidence type="ECO:0000313" key="7">
    <source>
        <dbReference type="Proteomes" id="UP001208570"/>
    </source>
</evidence>
<organism evidence="6 7">
    <name type="scientific">Paralvinella palmiformis</name>
    <dbReference type="NCBI Taxonomy" id="53620"/>
    <lineage>
        <taxon>Eukaryota</taxon>
        <taxon>Metazoa</taxon>
        <taxon>Spiralia</taxon>
        <taxon>Lophotrochozoa</taxon>
        <taxon>Annelida</taxon>
        <taxon>Polychaeta</taxon>
        <taxon>Sedentaria</taxon>
        <taxon>Canalipalpata</taxon>
        <taxon>Terebellida</taxon>
        <taxon>Terebelliformia</taxon>
        <taxon>Alvinellidae</taxon>
        <taxon>Paralvinella</taxon>
    </lineage>
</organism>
<dbReference type="InterPro" id="IPR023415">
    <property type="entry name" value="LDLR_class-A_CS"/>
</dbReference>
<sequence>MTGRSRSTVGGIAELLQLRPHSGSTPPTPRPFARNPGTRTSRIGGRSVADSRSIHSAVYKAEARPCAPVGHTIMAGLVALAIILLAAVQVQSFADRDEVNEMRLNDLQGKLQDLQHILDERAQTREQRFREFHELRARVHSLTESKCGRREFHCEDSEVHCIHDILVCDGANDCHDGSDEKHCENPAYAGATFHGNEFNNKCEHDFNAEHIHVDVIEEKRYNDFPSISLLDVKVSLDDKSSKMYKGVYSYGEKAMVLYPEHGNGFGMICRFDTDESKFCHAEFISLISRNVCAEAILTLKE</sequence>
<evidence type="ECO:0000256" key="3">
    <source>
        <dbReference type="SAM" id="MobiDB-lite"/>
    </source>
</evidence>
<dbReference type="Gene3D" id="2.40.128.620">
    <property type="match status" value="1"/>
</dbReference>
<protein>
    <recommendedName>
        <fullName evidence="5">Annelid erythrocruorin linker subunit C-terminal domain-containing protein</fullName>
    </recommendedName>
</protein>
<feature type="transmembrane region" description="Helical" evidence="4">
    <location>
        <begin position="73"/>
        <end position="94"/>
    </location>
</feature>
<dbReference type="EMBL" id="JAODUP010000020">
    <property type="protein sequence ID" value="KAK2168133.1"/>
    <property type="molecule type" value="Genomic_DNA"/>
</dbReference>
<dbReference type="Pfam" id="PF16915">
    <property type="entry name" value="Eryth_link_C"/>
    <property type="match status" value="1"/>
</dbReference>
<feature type="region of interest" description="Disordered" evidence="3">
    <location>
        <begin position="17"/>
        <end position="47"/>
    </location>
</feature>
<feature type="disulfide bond" evidence="2">
    <location>
        <begin position="168"/>
        <end position="183"/>
    </location>
</feature>
<comment type="caution">
    <text evidence="2">Lacks conserved residue(s) required for the propagation of feature annotation.</text>
</comment>
<evidence type="ECO:0000259" key="5">
    <source>
        <dbReference type="Pfam" id="PF16915"/>
    </source>
</evidence>
<name>A0AAD9KCU3_9ANNE</name>
<gene>
    <name evidence="6" type="ORF">LSH36_20g09035</name>
</gene>
<proteinExistence type="predicted"/>
<keyword evidence="4" id="KW-0472">Membrane</keyword>
<dbReference type="PROSITE" id="PS50068">
    <property type="entry name" value="LDLRA_2"/>
    <property type="match status" value="1"/>
</dbReference>